<dbReference type="GO" id="GO:0004843">
    <property type="term" value="F:cysteine-type deubiquitinase activity"/>
    <property type="evidence" value="ECO:0007669"/>
    <property type="project" value="InterPro"/>
</dbReference>
<evidence type="ECO:0000313" key="4">
    <source>
        <dbReference type="Proteomes" id="UP000324748"/>
    </source>
</evidence>
<dbReference type="Proteomes" id="UP000324748">
    <property type="component" value="Unassembled WGS sequence"/>
</dbReference>
<dbReference type="InterPro" id="IPR008974">
    <property type="entry name" value="TRAF-like"/>
</dbReference>
<accession>A0A5B0LZF1</accession>
<dbReference type="PROSITE" id="PS50144">
    <property type="entry name" value="MATH"/>
    <property type="match status" value="1"/>
</dbReference>
<dbReference type="AlphaFoldDB" id="A0A5B0LZF1"/>
<comment type="caution">
    <text evidence="3">The sequence shown here is derived from an EMBL/GenBank/DDBJ whole genome shotgun (WGS) entry which is preliminary data.</text>
</comment>
<dbReference type="GO" id="GO:0005829">
    <property type="term" value="C:cytosol"/>
    <property type="evidence" value="ECO:0007669"/>
    <property type="project" value="TreeGrafter"/>
</dbReference>
<dbReference type="Gene3D" id="3.90.70.10">
    <property type="entry name" value="Cysteine proteinases"/>
    <property type="match status" value="1"/>
</dbReference>
<dbReference type="InterPro" id="IPR002083">
    <property type="entry name" value="MATH/TRAF_dom"/>
</dbReference>
<feature type="domain" description="MATH" evidence="1">
    <location>
        <begin position="26"/>
        <end position="161"/>
    </location>
</feature>
<dbReference type="OrthoDB" id="289038at2759"/>
<name>A0A5B0LZF1_PUCGR</name>
<keyword evidence="3" id="KW-0378">Hydrolase</keyword>
<dbReference type="SMART" id="SM00061">
    <property type="entry name" value="MATH"/>
    <property type="match status" value="1"/>
</dbReference>
<dbReference type="PROSITE" id="PS50235">
    <property type="entry name" value="USP_3"/>
    <property type="match status" value="1"/>
</dbReference>
<dbReference type="InterPro" id="IPR038765">
    <property type="entry name" value="Papain-like_cys_pep_sf"/>
</dbReference>
<dbReference type="PANTHER" id="PTHR24006">
    <property type="entry name" value="UBIQUITIN CARBOXYL-TERMINAL HYDROLASE"/>
    <property type="match status" value="1"/>
</dbReference>
<dbReference type="SUPFAM" id="SSF49599">
    <property type="entry name" value="TRAF domain-like"/>
    <property type="match status" value="1"/>
</dbReference>
<dbReference type="PANTHER" id="PTHR24006:SF644">
    <property type="entry name" value="UBIQUITIN CARBOXYL-TERMINAL HYDROLASE 7"/>
    <property type="match status" value="1"/>
</dbReference>
<protein>
    <submittedName>
        <fullName evidence="3">Ubiquitin carboxyl-terminal hydrolase 7</fullName>
    </submittedName>
</protein>
<organism evidence="3 4">
    <name type="scientific">Puccinia graminis f. sp. tritici</name>
    <dbReference type="NCBI Taxonomy" id="56615"/>
    <lineage>
        <taxon>Eukaryota</taxon>
        <taxon>Fungi</taxon>
        <taxon>Dikarya</taxon>
        <taxon>Basidiomycota</taxon>
        <taxon>Pucciniomycotina</taxon>
        <taxon>Pucciniomycetes</taxon>
        <taxon>Pucciniales</taxon>
        <taxon>Pucciniaceae</taxon>
        <taxon>Puccinia</taxon>
    </lineage>
</organism>
<dbReference type="GO" id="GO:0016579">
    <property type="term" value="P:protein deubiquitination"/>
    <property type="evidence" value="ECO:0007669"/>
    <property type="project" value="InterPro"/>
</dbReference>
<reference evidence="3 4" key="1">
    <citation type="submission" date="2019-05" db="EMBL/GenBank/DDBJ databases">
        <title>Emergence of the Ug99 lineage of the wheat stem rust pathogen through somatic hybridization.</title>
        <authorList>
            <person name="Li F."/>
            <person name="Upadhyaya N.M."/>
            <person name="Sperschneider J."/>
            <person name="Matny O."/>
            <person name="Nguyen-Phuc H."/>
            <person name="Mago R."/>
            <person name="Raley C."/>
            <person name="Miller M.E."/>
            <person name="Silverstein K.A.T."/>
            <person name="Henningsen E."/>
            <person name="Hirsch C.D."/>
            <person name="Visser B."/>
            <person name="Pretorius Z.A."/>
            <person name="Steffenson B.J."/>
            <person name="Schwessinger B."/>
            <person name="Dodds P.N."/>
            <person name="Figueroa M."/>
        </authorList>
    </citation>
    <scope>NUCLEOTIDE SEQUENCE [LARGE SCALE GENOMIC DNA]</scope>
    <source>
        <strain evidence="3">21-0</strain>
    </source>
</reference>
<evidence type="ECO:0000259" key="1">
    <source>
        <dbReference type="PROSITE" id="PS50144"/>
    </source>
</evidence>
<gene>
    <name evidence="3" type="primary">USP7_22</name>
    <name evidence="3" type="ORF">PGT21_024187</name>
</gene>
<dbReference type="SUPFAM" id="SSF54001">
    <property type="entry name" value="Cysteine proteinases"/>
    <property type="match status" value="1"/>
</dbReference>
<dbReference type="InterPro" id="IPR050164">
    <property type="entry name" value="Peptidase_C19"/>
</dbReference>
<evidence type="ECO:0000313" key="3">
    <source>
        <dbReference type="EMBL" id="KAA1069426.1"/>
    </source>
</evidence>
<dbReference type="InterPro" id="IPR028889">
    <property type="entry name" value="USP"/>
</dbReference>
<dbReference type="Pfam" id="PF00443">
    <property type="entry name" value="UCH"/>
    <property type="match status" value="1"/>
</dbReference>
<dbReference type="GO" id="GO:0005634">
    <property type="term" value="C:nucleus"/>
    <property type="evidence" value="ECO:0007669"/>
    <property type="project" value="TreeGrafter"/>
</dbReference>
<evidence type="ECO:0000259" key="2">
    <source>
        <dbReference type="PROSITE" id="PS50235"/>
    </source>
</evidence>
<sequence>MTVSVDDTSAFAHKYLHNYGIPVEDLKKHSFKISGFEDTPILRLFGVNSNTFAVGGHEWNIVFRPQNCVQEGKVNVSIFLRCKGPKQLPKNWHVCAQFILAISNPNDGTCYLQHTGKARFSDSTQSWGRLKFAELDKLLGPDGSRVKPIIENHKAVVTAFVQVFKDETGFLWHDFVDYDSKKETGYVSLKNHGGAGYLNPLLQLLFSNTYLRKAVYRIPTEHDGPDSVALTLQRIFYELQTSDTAVGIAQLTKYLVWKSLDVSQSHDLLEFTRVLQHKLQNRTKNTSVDGFFQYLFVGKCKRYIKCINVDHESSQEENFSDVQLDIKDFQGRPFKTLQESLKAYVAPQKIDGDKKHYAGDDHGLQDANQGTVFIEFPPVLHLHLNRFEYNFQEDKQIQIDDRLEFPSKLDLAPYLDESADKTANWNYRLQGVLVHSGEAQEMKYFAFIQPHPQSKWFKFDDDRVIPVTAGEVLKSSTNVHMLVYIRESKEAAIRTTITQADTPTHLKSLLQQEQRLHEQKKKEDEERHLYLTTKRKPSEYFKALI</sequence>
<dbReference type="InterPro" id="IPR001394">
    <property type="entry name" value="Peptidase_C19_UCH"/>
</dbReference>
<feature type="domain" description="USP" evidence="2">
    <location>
        <begin position="187"/>
        <end position="487"/>
    </location>
</feature>
<keyword evidence="4" id="KW-1185">Reference proteome</keyword>
<dbReference type="EMBL" id="VSWC01000183">
    <property type="protein sequence ID" value="KAA1069426.1"/>
    <property type="molecule type" value="Genomic_DNA"/>
</dbReference>
<dbReference type="GO" id="GO:0031647">
    <property type="term" value="P:regulation of protein stability"/>
    <property type="evidence" value="ECO:0007669"/>
    <property type="project" value="TreeGrafter"/>
</dbReference>
<dbReference type="Gene3D" id="2.60.210.10">
    <property type="entry name" value="Apoptosis, Tumor Necrosis Factor Receptor Associated Protein 2, Chain A"/>
    <property type="match status" value="1"/>
</dbReference>
<dbReference type="Pfam" id="PF22486">
    <property type="entry name" value="MATH_2"/>
    <property type="match status" value="1"/>
</dbReference>
<proteinExistence type="predicted"/>